<name>A0A9D9DZV3_9FIRM</name>
<feature type="signal peptide" evidence="1">
    <location>
        <begin position="1"/>
        <end position="26"/>
    </location>
</feature>
<dbReference type="EMBL" id="JADIMX010000155">
    <property type="protein sequence ID" value="MBO8435250.1"/>
    <property type="molecule type" value="Genomic_DNA"/>
</dbReference>
<protein>
    <recommendedName>
        <fullName evidence="4">Thioredoxin domain-containing protein</fullName>
    </recommendedName>
</protein>
<evidence type="ECO:0000313" key="2">
    <source>
        <dbReference type="EMBL" id="MBO8435250.1"/>
    </source>
</evidence>
<dbReference type="Proteomes" id="UP000823611">
    <property type="component" value="Unassembled WGS sequence"/>
</dbReference>
<reference evidence="2" key="2">
    <citation type="journal article" date="2021" name="PeerJ">
        <title>Extensive microbial diversity within the chicken gut microbiome revealed by metagenomics and culture.</title>
        <authorList>
            <person name="Gilroy R."/>
            <person name="Ravi A."/>
            <person name="Getino M."/>
            <person name="Pursley I."/>
            <person name="Horton D.L."/>
            <person name="Alikhan N.F."/>
            <person name="Baker D."/>
            <person name="Gharbi K."/>
            <person name="Hall N."/>
            <person name="Watson M."/>
            <person name="Adriaenssens E.M."/>
            <person name="Foster-Nyarko E."/>
            <person name="Jarju S."/>
            <person name="Secka A."/>
            <person name="Antonio M."/>
            <person name="Oren A."/>
            <person name="Chaudhuri R.R."/>
            <person name="La Ragione R."/>
            <person name="Hildebrand F."/>
            <person name="Pallen M.J."/>
        </authorList>
    </citation>
    <scope>NUCLEOTIDE SEQUENCE</scope>
    <source>
        <strain evidence="2">F6-4510</strain>
    </source>
</reference>
<keyword evidence="1" id="KW-0732">Signal</keyword>
<proteinExistence type="predicted"/>
<sequence>MKKTSVFFLLVLVLAFSMLTGCSSSSKNKPISLSEEERTTTVDELGLIYTLPEEWTVNTIKYTSLLPDSDIFGEVKFVYGSEENLEIVSDPNFTGNTEYFTTPIARIVLVKTGEEGADFEALKSEYNEVNAVGENCGYTYYVMYDYKGGLGKGDDDIAEYEKRVSASPKLVESIKFKEFNPEDTTKQATDKQNMITFVSKTLEGAEIGSTIFDEYDLTMVNFWGTYIYPDIDDTQALVELDKYIKTLDNVNFLQVIIDTPATEAEDLALRIKTENGGEYTSVIPDKRLANWIVNNLEVIPTTVFVNNDAVVVGDYIQGTKTADEYISLLNAQLEKLKTEVNE</sequence>
<organism evidence="2 3">
    <name type="scientific">Candidatus Fimicola merdigallinarum</name>
    <dbReference type="NCBI Taxonomy" id="2840819"/>
    <lineage>
        <taxon>Bacteria</taxon>
        <taxon>Bacillati</taxon>
        <taxon>Bacillota</taxon>
        <taxon>Clostridia</taxon>
        <taxon>Lachnospirales</taxon>
        <taxon>Lachnospiraceae</taxon>
        <taxon>Lachnospiraceae incertae sedis</taxon>
        <taxon>Candidatus Fimicola</taxon>
    </lineage>
</organism>
<gene>
    <name evidence="2" type="ORF">IAC55_08030</name>
</gene>
<feature type="chain" id="PRO_5038790231" description="Thioredoxin domain-containing protein" evidence="1">
    <location>
        <begin position="27"/>
        <end position="342"/>
    </location>
</feature>
<dbReference type="Gene3D" id="3.40.30.10">
    <property type="entry name" value="Glutaredoxin"/>
    <property type="match status" value="1"/>
</dbReference>
<dbReference type="SUPFAM" id="SSF52833">
    <property type="entry name" value="Thioredoxin-like"/>
    <property type="match status" value="1"/>
</dbReference>
<reference evidence="2" key="1">
    <citation type="submission" date="2020-10" db="EMBL/GenBank/DDBJ databases">
        <authorList>
            <person name="Gilroy R."/>
        </authorList>
    </citation>
    <scope>NUCLEOTIDE SEQUENCE</scope>
    <source>
        <strain evidence="2">F6-4510</strain>
    </source>
</reference>
<evidence type="ECO:0000256" key="1">
    <source>
        <dbReference type="SAM" id="SignalP"/>
    </source>
</evidence>
<evidence type="ECO:0000313" key="3">
    <source>
        <dbReference type="Proteomes" id="UP000823611"/>
    </source>
</evidence>
<dbReference type="PROSITE" id="PS51257">
    <property type="entry name" value="PROKAR_LIPOPROTEIN"/>
    <property type="match status" value="1"/>
</dbReference>
<evidence type="ECO:0008006" key="4">
    <source>
        <dbReference type="Google" id="ProtNLM"/>
    </source>
</evidence>
<dbReference type="AlphaFoldDB" id="A0A9D9DZV3"/>
<comment type="caution">
    <text evidence="2">The sequence shown here is derived from an EMBL/GenBank/DDBJ whole genome shotgun (WGS) entry which is preliminary data.</text>
</comment>
<accession>A0A9D9DZV3</accession>
<dbReference type="InterPro" id="IPR036249">
    <property type="entry name" value="Thioredoxin-like_sf"/>
</dbReference>